<organism evidence="2 3">
    <name type="scientific">Moorena bouillonii PNG</name>
    <dbReference type="NCBI Taxonomy" id="568701"/>
    <lineage>
        <taxon>Bacteria</taxon>
        <taxon>Bacillati</taxon>
        <taxon>Cyanobacteriota</taxon>
        <taxon>Cyanophyceae</taxon>
        <taxon>Coleofasciculales</taxon>
        <taxon>Coleofasciculaceae</taxon>
        <taxon>Moorena</taxon>
    </lineage>
</organism>
<evidence type="ECO:0000313" key="3">
    <source>
        <dbReference type="Proteomes" id="UP000186657"/>
    </source>
</evidence>
<dbReference type="Gene3D" id="1.10.10.800">
    <property type="match status" value="1"/>
</dbReference>
<evidence type="ECO:0000313" key="2">
    <source>
        <dbReference type="EMBL" id="OLT61979.1"/>
    </source>
</evidence>
<dbReference type="GO" id="GO:0016787">
    <property type="term" value="F:hydrolase activity"/>
    <property type="evidence" value="ECO:0007669"/>
    <property type="project" value="InterPro"/>
</dbReference>
<dbReference type="InterPro" id="IPR000383">
    <property type="entry name" value="Xaa-Pro-like_dom"/>
</dbReference>
<keyword evidence="3" id="KW-1185">Reference proteome</keyword>
<dbReference type="Pfam" id="PF02129">
    <property type="entry name" value="Peptidase_S15"/>
    <property type="match status" value="1"/>
</dbReference>
<dbReference type="InterPro" id="IPR051411">
    <property type="entry name" value="Polyketide_trans_af380"/>
</dbReference>
<dbReference type="EMBL" id="MKZS01000001">
    <property type="protein sequence ID" value="OLT61979.1"/>
    <property type="molecule type" value="Genomic_DNA"/>
</dbReference>
<sequence>MFNLILNPGKNEISFKSQGYTLAANLYVPREFDPSNSYPAVIYSPPFNQVKEQSGAIYCHKLAERGYVALAFDHVGYGDSEGEIRNYENANIKMESIRDGISFLGTLPFVNRDRLFGLGMCASGGYMALVATTDKRLKAIATVSGMMSNQTSYFKTMDRETVCAAIATANAGRQKFYETGKVEYMDGLGMESLDLDSLDKKSAQYEGYEFYMTKRAGAETYPNYSHKSPTFLLETPMLADAQSYAPYLYTPYIGIYGEKALQDTGSLTVKFYEAASEPKELVEISGASHVSLYDINADVDRAITAIDTFFQKH</sequence>
<accession>A0A1U7N7Q0</accession>
<dbReference type="AlphaFoldDB" id="A0A1U7N7Q0"/>
<dbReference type="PANTHER" id="PTHR47751:SF1">
    <property type="entry name" value="SUPERFAMILY HYDROLASE, PUTATIVE (AFU_ORTHOLOGUE AFUA_2G16580)-RELATED"/>
    <property type="match status" value="1"/>
</dbReference>
<reference evidence="2 3" key="1">
    <citation type="submission" date="2016-10" db="EMBL/GenBank/DDBJ databases">
        <title>Comparative genomics uncovers the prolific and rare metabolic potential of the cyanobacterial genus Moorea.</title>
        <authorList>
            <person name="Leao T."/>
            <person name="Castelao G."/>
            <person name="Korobeynikov A."/>
            <person name="Monroe E.A."/>
            <person name="Podell S."/>
            <person name="Glukhov E."/>
            <person name="Allen E."/>
            <person name="Gerwick W.H."/>
            <person name="Gerwick L."/>
        </authorList>
    </citation>
    <scope>NUCLEOTIDE SEQUENCE [LARGE SCALE GENOMIC DNA]</scope>
    <source>
        <strain evidence="2 3">PNG5-198</strain>
    </source>
</reference>
<feature type="domain" description="Xaa-Pro dipeptidyl-peptidase-like" evidence="1">
    <location>
        <begin position="19"/>
        <end position="155"/>
    </location>
</feature>
<proteinExistence type="predicted"/>
<name>A0A1U7N7Q0_9CYAN</name>
<evidence type="ECO:0000259" key="1">
    <source>
        <dbReference type="Pfam" id="PF02129"/>
    </source>
</evidence>
<dbReference type="RefSeq" id="WP_075903574.1">
    <property type="nucleotide sequence ID" value="NZ_MKZS01000001.1"/>
</dbReference>
<gene>
    <name evidence="2" type="ORF">BJP37_26090</name>
</gene>
<protein>
    <recommendedName>
        <fullName evidence="1">Xaa-Pro dipeptidyl-peptidase-like domain-containing protein</fullName>
    </recommendedName>
</protein>
<dbReference type="SUPFAM" id="SSF53474">
    <property type="entry name" value="alpha/beta-Hydrolases"/>
    <property type="match status" value="1"/>
</dbReference>
<dbReference type="PANTHER" id="PTHR47751">
    <property type="entry name" value="SUPERFAMILY HYDROLASE, PUTATIVE (AFU_ORTHOLOGUE AFUA_2G16580)-RELATED"/>
    <property type="match status" value="1"/>
</dbReference>
<dbReference type="InterPro" id="IPR029058">
    <property type="entry name" value="AB_hydrolase_fold"/>
</dbReference>
<comment type="caution">
    <text evidence="2">The sequence shown here is derived from an EMBL/GenBank/DDBJ whole genome shotgun (WGS) entry which is preliminary data.</text>
</comment>
<dbReference type="Proteomes" id="UP000186657">
    <property type="component" value="Unassembled WGS sequence"/>
</dbReference>
<dbReference type="Gene3D" id="3.40.50.1820">
    <property type="entry name" value="alpha/beta hydrolase"/>
    <property type="match status" value="1"/>
</dbReference>